<evidence type="ECO:0000256" key="2">
    <source>
        <dbReference type="SAM" id="SignalP"/>
    </source>
</evidence>
<organism evidence="3 4">
    <name type="scientific">Alligator mississippiensis</name>
    <name type="common">American alligator</name>
    <dbReference type="NCBI Taxonomy" id="8496"/>
    <lineage>
        <taxon>Eukaryota</taxon>
        <taxon>Metazoa</taxon>
        <taxon>Chordata</taxon>
        <taxon>Craniata</taxon>
        <taxon>Vertebrata</taxon>
        <taxon>Euteleostomi</taxon>
        <taxon>Archelosauria</taxon>
        <taxon>Archosauria</taxon>
        <taxon>Crocodylia</taxon>
        <taxon>Alligatoridae</taxon>
        <taxon>Alligatorinae</taxon>
        <taxon>Alligator</taxon>
    </lineage>
</organism>
<feature type="region of interest" description="Disordered" evidence="1">
    <location>
        <begin position="19"/>
        <end position="42"/>
    </location>
</feature>
<proteinExistence type="predicted"/>
<gene>
    <name evidence="3" type="ORF">Y1Q_0021875</name>
</gene>
<evidence type="ECO:0000313" key="3">
    <source>
        <dbReference type="EMBL" id="KYO19940.1"/>
    </source>
</evidence>
<feature type="chain" id="PRO_5007584741" evidence="2">
    <location>
        <begin position="18"/>
        <end position="83"/>
    </location>
</feature>
<dbReference type="EMBL" id="AKHW03006480">
    <property type="protein sequence ID" value="KYO19940.1"/>
    <property type="molecule type" value="Genomic_DNA"/>
</dbReference>
<name>A0A151M683_ALLMI</name>
<reference evidence="3 4" key="1">
    <citation type="journal article" date="2012" name="Genome Biol.">
        <title>Sequencing three crocodilian genomes to illuminate the evolution of archosaurs and amniotes.</title>
        <authorList>
            <person name="St John J.A."/>
            <person name="Braun E.L."/>
            <person name="Isberg S.R."/>
            <person name="Miles L.G."/>
            <person name="Chong A.Y."/>
            <person name="Gongora J."/>
            <person name="Dalzell P."/>
            <person name="Moran C."/>
            <person name="Bed'hom B."/>
            <person name="Abzhanov A."/>
            <person name="Burgess S.C."/>
            <person name="Cooksey A.M."/>
            <person name="Castoe T.A."/>
            <person name="Crawford N.G."/>
            <person name="Densmore L.D."/>
            <person name="Drew J.C."/>
            <person name="Edwards S.V."/>
            <person name="Faircloth B.C."/>
            <person name="Fujita M.K."/>
            <person name="Greenwold M.J."/>
            <person name="Hoffmann F.G."/>
            <person name="Howard J.M."/>
            <person name="Iguchi T."/>
            <person name="Janes D.E."/>
            <person name="Khan S.Y."/>
            <person name="Kohno S."/>
            <person name="de Koning A.J."/>
            <person name="Lance S.L."/>
            <person name="McCarthy F.M."/>
            <person name="McCormack J.E."/>
            <person name="Merchant M.E."/>
            <person name="Peterson D.G."/>
            <person name="Pollock D.D."/>
            <person name="Pourmand N."/>
            <person name="Raney B.J."/>
            <person name="Roessler K.A."/>
            <person name="Sanford J.R."/>
            <person name="Sawyer R.H."/>
            <person name="Schmidt C.J."/>
            <person name="Triplett E.W."/>
            <person name="Tuberville T.D."/>
            <person name="Venegas-Anaya M."/>
            <person name="Howard J.T."/>
            <person name="Jarvis E.D."/>
            <person name="Guillette L.J.Jr."/>
            <person name="Glenn T.C."/>
            <person name="Green R.E."/>
            <person name="Ray D.A."/>
        </authorList>
    </citation>
    <scope>NUCLEOTIDE SEQUENCE [LARGE SCALE GENOMIC DNA]</scope>
    <source>
        <strain evidence="3">KSC_2009_1</strain>
    </source>
</reference>
<protein>
    <submittedName>
        <fullName evidence="3">Uncharacterized protein</fullName>
    </submittedName>
</protein>
<evidence type="ECO:0000313" key="4">
    <source>
        <dbReference type="Proteomes" id="UP000050525"/>
    </source>
</evidence>
<keyword evidence="4" id="KW-1185">Reference proteome</keyword>
<dbReference type="Proteomes" id="UP000050525">
    <property type="component" value="Unassembled WGS sequence"/>
</dbReference>
<sequence length="83" mass="8820">MVVAIAAVVVATTPALCPNLDTTHKESPCSGSSPGPKNNSQFRGVNQDMCEYIIKKVTGNGIYFKIKGVPAEQLNEPKSLLCV</sequence>
<accession>A0A151M683</accession>
<evidence type="ECO:0000256" key="1">
    <source>
        <dbReference type="SAM" id="MobiDB-lite"/>
    </source>
</evidence>
<comment type="caution">
    <text evidence="3">The sequence shown here is derived from an EMBL/GenBank/DDBJ whole genome shotgun (WGS) entry which is preliminary data.</text>
</comment>
<keyword evidence="2" id="KW-0732">Signal</keyword>
<dbReference type="AlphaFoldDB" id="A0A151M683"/>
<feature type="compositionally biased region" description="Polar residues" evidence="1">
    <location>
        <begin position="29"/>
        <end position="42"/>
    </location>
</feature>
<feature type="signal peptide" evidence="2">
    <location>
        <begin position="1"/>
        <end position="17"/>
    </location>
</feature>